<dbReference type="PANTHER" id="PTHR47018">
    <property type="entry name" value="CXC DOMAIN-CONTAINING PROTEIN-RELATED"/>
    <property type="match status" value="1"/>
</dbReference>
<keyword evidence="3" id="KW-1185">Reference proteome</keyword>
<comment type="caution">
    <text evidence="2">The sequence shown here is derived from an EMBL/GenBank/DDBJ whole genome shotgun (WGS) entry which is preliminary data.</text>
</comment>
<reference evidence="2" key="2">
    <citation type="submission" date="2020-11" db="EMBL/GenBank/DDBJ databases">
        <authorList>
            <person name="McCartney M.A."/>
            <person name="Auch B."/>
            <person name="Kono T."/>
            <person name="Mallez S."/>
            <person name="Becker A."/>
            <person name="Gohl D.M."/>
            <person name="Silverstein K.A.T."/>
            <person name="Koren S."/>
            <person name="Bechman K.B."/>
            <person name="Herman A."/>
            <person name="Abrahante J.E."/>
            <person name="Garbe J."/>
        </authorList>
    </citation>
    <scope>NUCLEOTIDE SEQUENCE</scope>
    <source>
        <strain evidence="2">Duluth1</strain>
        <tissue evidence="2">Whole animal</tissue>
    </source>
</reference>
<evidence type="ECO:0000256" key="1">
    <source>
        <dbReference type="SAM" id="MobiDB-lite"/>
    </source>
</evidence>
<dbReference type="Proteomes" id="UP000828390">
    <property type="component" value="Unassembled WGS sequence"/>
</dbReference>
<feature type="compositionally biased region" description="Low complexity" evidence="1">
    <location>
        <begin position="56"/>
        <end position="65"/>
    </location>
</feature>
<evidence type="ECO:0000313" key="2">
    <source>
        <dbReference type="EMBL" id="KAH3853358.1"/>
    </source>
</evidence>
<gene>
    <name evidence="2" type="ORF">DPMN_095880</name>
</gene>
<dbReference type="PANTHER" id="PTHR47018:SF3">
    <property type="entry name" value="MYCBP-ASSOCIATED PROTEIN"/>
    <property type="match status" value="1"/>
</dbReference>
<evidence type="ECO:0000313" key="3">
    <source>
        <dbReference type="Proteomes" id="UP000828390"/>
    </source>
</evidence>
<accession>A0A9D4L7Q5</accession>
<name>A0A9D4L7Q5_DREPO</name>
<organism evidence="2 3">
    <name type="scientific">Dreissena polymorpha</name>
    <name type="common">Zebra mussel</name>
    <name type="synonym">Mytilus polymorpha</name>
    <dbReference type="NCBI Taxonomy" id="45954"/>
    <lineage>
        <taxon>Eukaryota</taxon>
        <taxon>Metazoa</taxon>
        <taxon>Spiralia</taxon>
        <taxon>Lophotrochozoa</taxon>
        <taxon>Mollusca</taxon>
        <taxon>Bivalvia</taxon>
        <taxon>Autobranchia</taxon>
        <taxon>Heteroconchia</taxon>
        <taxon>Euheterodonta</taxon>
        <taxon>Imparidentia</taxon>
        <taxon>Neoheterodontei</taxon>
        <taxon>Myida</taxon>
        <taxon>Dreissenoidea</taxon>
        <taxon>Dreissenidae</taxon>
        <taxon>Dreissena</taxon>
    </lineage>
</organism>
<reference evidence="2" key="1">
    <citation type="journal article" date="2019" name="bioRxiv">
        <title>The Genome of the Zebra Mussel, Dreissena polymorpha: A Resource for Invasive Species Research.</title>
        <authorList>
            <person name="McCartney M.A."/>
            <person name="Auch B."/>
            <person name="Kono T."/>
            <person name="Mallez S."/>
            <person name="Zhang Y."/>
            <person name="Obille A."/>
            <person name="Becker A."/>
            <person name="Abrahante J.E."/>
            <person name="Garbe J."/>
            <person name="Badalamenti J.P."/>
            <person name="Herman A."/>
            <person name="Mangelson H."/>
            <person name="Liachko I."/>
            <person name="Sullivan S."/>
            <person name="Sone E.D."/>
            <person name="Koren S."/>
            <person name="Silverstein K.A.T."/>
            <person name="Beckman K.B."/>
            <person name="Gohl D.M."/>
        </authorList>
    </citation>
    <scope>NUCLEOTIDE SEQUENCE</scope>
    <source>
        <strain evidence="2">Duluth1</strain>
        <tissue evidence="2">Whole animal</tissue>
    </source>
</reference>
<sequence length="240" mass="27511">MLEARAMWHRSCYSCATNEISLQRARERFEHSMSTGIYAVKKRGHKRTNSEMEANTPTTSTTFTRSATAPLSKDRCFFCQVDDGQSLFTVRTENAGNELKNAMQITQDPVLMTRLNNAVAPTDAHAIDVRYHKMCWTNHVFRVHRDDARNQARPTRADLPMQMACLIELINIVDIETQNKAYLPIYVIETTYISMLGGSDEAEKHTPTLTRQWLKDKVLSELPSVKSVRQKNRQKPSVLY</sequence>
<proteinExistence type="predicted"/>
<dbReference type="EMBL" id="JAIWYP010000003">
    <property type="protein sequence ID" value="KAH3853358.1"/>
    <property type="molecule type" value="Genomic_DNA"/>
</dbReference>
<dbReference type="AlphaFoldDB" id="A0A9D4L7Q5"/>
<feature type="region of interest" description="Disordered" evidence="1">
    <location>
        <begin position="43"/>
        <end position="65"/>
    </location>
</feature>
<protein>
    <submittedName>
        <fullName evidence="2">Uncharacterized protein</fullName>
    </submittedName>
</protein>